<dbReference type="EMBL" id="GBRH01233942">
    <property type="protein sequence ID" value="JAD63953.1"/>
    <property type="molecule type" value="Transcribed_RNA"/>
</dbReference>
<name>A0A0A9BP45_ARUDO</name>
<reference evidence="1" key="2">
    <citation type="journal article" date="2015" name="Data Brief">
        <title>Shoot transcriptome of the giant reed, Arundo donax.</title>
        <authorList>
            <person name="Barrero R.A."/>
            <person name="Guerrero F.D."/>
            <person name="Moolhuijzen P."/>
            <person name="Goolsby J.A."/>
            <person name="Tidwell J."/>
            <person name="Bellgard S.E."/>
            <person name="Bellgard M.I."/>
        </authorList>
    </citation>
    <scope>NUCLEOTIDE SEQUENCE</scope>
    <source>
        <tissue evidence="1">Shoot tissue taken approximately 20 cm above the soil surface</tissue>
    </source>
</reference>
<sequence>MLYTVSVVLHRAPIPMPSCFASIRKEAIFLFLG</sequence>
<dbReference type="AlphaFoldDB" id="A0A0A9BP45"/>
<protein>
    <submittedName>
        <fullName evidence="1">Uncharacterized protein</fullName>
    </submittedName>
</protein>
<reference evidence="1" key="1">
    <citation type="submission" date="2014-09" db="EMBL/GenBank/DDBJ databases">
        <authorList>
            <person name="Magalhaes I.L.F."/>
            <person name="Oliveira U."/>
            <person name="Santos F.R."/>
            <person name="Vidigal T.H.D.A."/>
            <person name="Brescovit A.D."/>
            <person name="Santos A.J."/>
        </authorList>
    </citation>
    <scope>NUCLEOTIDE SEQUENCE</scope>
    <source>
        <tissue evidence="1">Shoot tissue taken approximately 20 cm above the soil surface</tissue>
    </source>
</reference>
<accession>A0A0A9BP45</accession>
<proteinExistence type="predicted"/>
<organism evidence="1">
    <name type="scientific">Arundo donax</name>
    <name type="common">Giant reed</name>
    <name type="synonym">Donax arundinaceus</name>
    <dbReference type="NCBI Taxonomy" id="35708"/>
    <lineage>
        <taxon>Eukaryota</taxon>
        <taxon>Viridiplantae</taxon>
        <taxon>Streptophyta</taxon>
        <taxon>Embryophyta</taxon>
        <taxon>Tracheophyta</taxon>
        <taxon>Spermatophyta</taxon>
        <taxon>Magnoliopsida</taxon>
        <taxon>Liliopsida</taxon>
        <taxon>Poales</taxon>
        <taxon>Poaceae</taxon>
        <taxon>PACMAD clade</taxon>
        <taxon>Arundinoideae</taxon>
        <taxon>Arundineae</taxon>
        <taxon>Arundo</taxon>
    </lineage>
</organism>
<evidence type="ECO:0000313" key="1">
    <source>
        <dbReference type="EMBL" id="JAD63953.1"/>
    </source>
</evidence>